<protein>
    <submittedName>
        <fullName evidence="2">Uncharacterized protein</fullName>
    </submittedName>
</protein>
<dbReference type="EMBL" id="BMVC01000005">
    <property type="protein sequence ID" value="GHC92803.1"/>
    <property type="molecule type" value="Genomic_DNA"/>
</dbReference>
<proteinExistence type="predicted"/>
<dbReference type="NCBIfam" id="NF040566">
    <property type="entry name" value="SCO2522_fam"/>
    <property type="match status" value="1"/>
</dbReference>
<evidence type="ECO:0000256" key="1">
    <source>
        <dbReference type="SAM" id="MobiDB-lite"/>
    </source>
</evidence>
<evidence type="ECO:0000313" key="3">
    <source>
        <dbReference type="Proteomes" id="UP000638353"/>
    </source>
</evidence>
<dbReference type="AlphaFoldDB" id="A0A919C9X9"/>
<comment type="caution">
    <text evidence="2">The sequence shown here is derived from an EMBL/GenBank/DDBJ whole genome shotgun (WGS) entry which is preliminary data.</text>
</comment>
<evidence type="ECO:0000313" key="2">
    <source>
        <dbReference type="EMBL" id="GHC92803.1"/>
    </source>
</evidence>
<reference evidence="2" key="2">
    <citation type="submission" date="2020-09" db="EMBL/GenBank/DDBJ databases">
        <authorList>
            <person name="Sun Q."/>
            <person name="Ohkuma M."/>
        </authorList>
    </citation>
    <scope>NUCLEOTIDE SEQUENCE</scope>
    <source>
        <strain evidence="2">JCM 4637</strain>
    </source>
</reference>
<sequence length="320" mass="35368">MESVFREETADPRTESVPLSHLSLELGHLYMEDFAAGRTRLRSHFDEVRPWAEAARAAAVRTHGPRARVSTCFLVDDYFTRHSSPSLVLPMLCEEAEAAEVRIDYLARESGCARAGNREPARAVEGRLVESPPPGSDGSRPPASEVGWLSNGQRSPGHHADSAEAMAGTPPAWAPASETGAREHSVFLDVELWSEQKGERLWSCPFLAGVWQLLRLGMLRHDGAAVLRPEEFGGTFPAEWAALPALLRLNRRAQPFAAYRTFSVLPTRFLPVEHAVRVLLGQVHIEAPVREQVERRAKGEGVVLPPELPDRAHYAFALEP</sequence>
<feature type="region of interest" description="Disordered" evidence="1">
    <location>
        <begin position="116"/>
        <end position="178"/>
    </location>
</feature>
<dbReference type="InterPro" id="IPR049747">
    <property type="entry name" value="SCO2522-like"/>
</dbReference>
<gene>
    <name evidence="2" type="ORF">GCM10010334_29160</name>
</gene>
<name>A0A919C9X9_9ACTN</name>
<dbReference type="Proteomes" id="UP000638353">
    <property type="component" value="Unassembled WGS sequence"/>
</dbReference>
<reference evidence="2" key="1">
    <citation type="journal article" date="2014" name="Int. J. Syst. Evol. Microbiol.">
        <title>Complete genome sequence of Corynebacterium casei LMG S-19264T (=DSM 44701T), isolated from a smear-ripened cheese.</title>
        <authorList>
            <consortium name="US DOE Joint Genome Institute (JGI-PGF)"/>
            <person name="Walter F."/>
            <person name="Albersmeier A."/>
            <person name="Kalinowski J."/>
            <person name="Ruckert C."/>
        </authorList>
    </citation>
    <scope>NUCLEOTIDE SEQUENCE</scope>
    <source>
        <strain evidence="2">JCM 4637</strain>
    </source>
</reference>
<accession>A0A919C9X9</accession>
<feature type="compositionally biased region" description="Basic and acidic residues" evidence="1">
    <location>
        <begin position="116"/>
        <end position="128"/>
    </location>
</feature>
<organism evidence="2 3">
    <name type="scientific">Streptomyces finlayi</name>
    <dbReference type="NCBI Taxonomy" id="67296"/>
    <lineage>
        <taxon>Bacteria</taxon>
        <taxon>Bacillati</taxon>
        <taxon>Actinomycetota</taxon>
        <taxon>Actinomycetes</taxon>
        <taxon>Kitasatosporales</taxon>
        <taxon>Streptomycetaceae</taxon>
        <taxon>Streptomyces</taxon>
    </lineage>
</organism>